<dbReference type="Proteomes" id="UP000647172">
    <property type="component" value="Unassembled WGS sequence"/>
</dbReference>
<organism evidence="2 3">
    <name type="scientific">Actinoplanes nipponensis</name>
    <dbReference type="NCBI Taxonomy" id="135950"/>
    <lineage>
        <taxon>Bacteria</taxon>
        <taxon>Bacillati</taxon>
        <taxon>Actinomycetota</taxon>
        <taxon>Actinomycetes</taxon>
        <taxon>Micromonosporales</taxon>
        <taxon>Micromonosporaceae</taxon>
        <taxon>Actinoplanes</taxon>
    </lineage>
</organism>
<dbReference type="SUPFAM" id="SSF54593">
    <property type="entry name" value="Glyoxalase/Bleomycin resistance protein/Dihydroxybiphenyl dioxygenase"/>
    <property type="match status" value="2"/>
</dbReference>
<dbReference type="Pfam" id="PF00903">
    <property type="entry name" value="Glyoxalase"/>
    <property type="match status" value="1"/>
</dbReference>
<dbReference type="PANTHER" id="PTHR33993:SF10">
    <property type="entry name" value="CONSERVED PROTEIN"/>
    <property type="match status" value="1"/>
</dbReference>
<dbReference type="CDD" id="cd07247">
    <property type="entry name" value="SgaA_N_like"/>
    <property type="match status" value="2"/>
</dbReference>
<dbReference type="PROSITE" id="PS51819">
    <property type="entry name" value="VOC"/>
    <property type="match status" value="2"/>
</dbReference>
<dbReference type="PANTHER" id="PTHR33993">
    <property type="entry name" value="GLYOXALASE-RELATED"/>
    <property type="match status" value="1"/>
</dbReference>
<reference evidence="2" key="1">
    <citation type="submission" date="2021-01" db="EMBL/GenBank/DDBJ databases">
        <title>Whole genome shotgun sequence of Actinoplanes nipponensis NBRC 14063.</title>
        <authorList>
            <person name="Komaki H."/>
            <person name="Tamura T."/>
        </authorList>
    </citation>
    <scope>NUCLEOTIDE SEQUENCE</scope>
    <source>
        <strain evidence="2">NBRC 14063</strain>
    </source>
</reference>
<proteinExistence type="predicted"/>
<protein>
    <submittedName>
        <fullName evidence="2">Hydroxylase</fullName>
    </submittedName>
</protein>
<comment type="caution">
    <text evidence="2">The sequence shown here is derived from an EMBL/GenBank/DDBJ whole genome shotgun (WGS) entry which is preliminary data.</text>
</comment>
<dbReference type="InterPro" id="IPR052164">
    <property type="entry name" value="Anthracycline_SecMetBiosynth"/>
</dbReference>
<dbReference type="InterPro" id="IPR004360">
    <property type="entry name" value="Glyas_Fos-R_dOase_dom"/>
</dbReference>
<dbReference type="Pfam" id="PF18029">
    <property type="entry name" value="Glyoxalase_6"/>
    <property type="match status" value="1"/>
</dbReference>
<name>A0A919MJN8_9ACTN</name>
<dbReference type="Gene3D" id="3.10.180.10">
    <property type="entry name" value="2,3-Dihydroxybiphenyl 1,2-Dioxygenase, domain 1"/>
    <property type="match status" value="2"/>
</dbReference>
<evidence type="ECO:0000313" key="2">
    <source>
        <dbReference type="EMBL" id="GIE52009.1"/>
    </source>
</evidence>
<evidence type="ECO:0000313" key="3">
    <source>
        <dbReference type="Proteomes" id="UP000647172"/>
    </source>
</evidence>
<feature type="domain" description="VOC" evidence="1">
    <location>
        <begin position="8"/>
        <end position="121"/>
    </location>
</feature>
<dbReference type="EMBL" id="BOMQ01000063">
    <property type="protein sequence ID" value="GIE52009.1"/>
    <property type="molecule type" value="Genomic_DNA"/>
</dbReference>
<dbReference type="InterPro" id="IPR029068">
    <property type="entry name" value="Glyas_Bleomycin-R_OHBP_Dase"/>
</dbReference>
<sequence>MNPPTPGVPNWVDLGTADLADAIRFYTSLFGWEAEVSGEEYGGYTTFRLDGRATAGAGPLYGEGQPTAWSTYVATDDADETAARVEAAGGKVLVAPFDVMYQGRMAAFLDQAGAPFSVWQAGTMRGADVFDVPGALTWNELTTRDVEGSAAFYGSVFGWVARESSMSGMDYIVWEHEGRPIAGLQPMDGDSWPDDLPPHWMIYFAVADCDDSAAYAQSLGGRIVQPPTTLPIGRYAVLDDPQGGTFSILQTATG</sequence>
<dbReference type="AlphaFoldDB" id="A0A919MJN8"/>
<evidence type="ECO:0000259" key="1">
    <source>
        <dbReference type="PROSITE" id="PS51819"/>
    </source>
</evidence>
<accession>A0A919MJN8</accession>
<keyword evidence="3" id="KW-1185">Reference proteome</keyword>
<dbReference type="RefSeq" id="WP_203773038.1">
    <property type="nucleotide sequence ID" value="NZ_BAAAYJ010000091.1"/>
</dbReference>
<dbReference type="InterPro" id="IPR037523">
    <property type="entry name" value="VOC_core"/>
</dbReference>
<gene>
    <name evidence="2" type="ORF">Ani05nite_55430</name>
</gene>
<dbReference type="InterPro" id="IPR041581">
    <property type="entry name" value="Glyoxalase_6"/>
</dbReference>
<feature type="domain" description="VOC" evidence="1">
    <location>
        <begin position="135"/>
        <end position="251"/>
    </location>
</feature>